<evidence type="ECO:0000313" key="1">
    <source>
        <dbReference type="EMBL" id="GAM14284.1"/>
    </source>
</evidence>
<dbReference type="STRING" id="1321606.SAMD00020551_2433"/>
<comment type="caution">
    <text evidence="1">The sequence shown here is derived from an EMBL/GenBank/DDBJ whole genome shotgun (WGS) entry which is preliminary data.</text>
</comment>
<gene>
    <name evidence="1" type="ORF">SAMD00020551_2433</name>
</gene>
<dbReference type="Proteomes" id="UP000031014">
    <property type="component" value="Unassembled WGS sequence"/>
</dbReference>
<dbReference type="AlphaFoldDB" id="A0A0A8X4U5"/>
<organism evidence="1 2">
    <name type="scientific">Mesobacillus selenatarsenatis (strain DSM 18680 / JCM 14380 / FERM P-15431 / SF-1)</name>
    <dbReference type="NCBI Taxonomy" id="1321606"/>
    <lineage>
        <taxon>Bacteria</taxon>
        <taxon>Bacillati</taxon>
        <taxon>Bacillota</taxon>
        <taxon>Bacilli</taxon>
        <taxon>Bacillales</taxon>
        <taxon>Bacillaceae</taxon>
        <taxon>Mesobacillus</taxon>
    </lineage>
</organism>
<protein>
    <submittedName>
        <fullName evidence="1">Uncharacterized protein</fullName>
    </submittedName>
</protein>
<accession>A0A0A8X4U5</accession>
<keyword evidence="2" id="KW-1185">Reference proteome</keyword>
<sequence length="46" mass="5637">MILLKEKINTFMVNPLKHQLFLMMKNLELVSIHWLFQILFSLPLFY</sequence>
<name>A0A0A8X4U5_MESS1</name>
<dbReference type="EMBL" id="BASE01000054">
    <property type="protein sequence ID" value="GAM14284.1"/>
    <property type="molecule type" value="Genomic_DNA"/>
</dbReference>
<proteinExistence type="predicted"/>
<evidence type="ECO:0000313" key="2">
    <source>
        <dbReference type="Proteomes" id="UP000031014"/>
    </source>
</evidence>
<reference evidence="1 2" key="1">
    <citation type="submission" date="2013-06" db="EMBL/GenBank/DDBJ databases">
        <title>Whole genome shotgun sequence of Bacillus selenatarsenatis SF-1.</title>
        <authorList>
            <person name="Kuroda M."/>
            <person name="Sei K."/>
            <person name="Yamashita M."/>
            <person name="Ike M."/>
        </authorList>
    </citation>
    <scope>NUCLEOTIDE SEQUENCE [LARGE SCALE GENOMIC DNA]</scope>
    <source>
        <strain evidence="1 2">SF-1</strain>
    </source>
</reference>